<reference evidence="3" key="1">
    <citation type="submission" date="2020-09" db="EMBL/GenBank/DDBJ databases">
        <title>The genome sequence of strain Labrenzia suaedae 4C16A.</title>
        <authorList>
            <person name="Liu Y."/>
        </authorList>
    </citation>
    <scope>NUCLEOTIDE SEQUENCE [LARGE SCALE GENOMIC DNA]</scope>
    <source>
        <strain evidence="3">4C16A</strain>
    </source>
</reference>
<evidence type="ECO:0000313" key="3">
    <source>
        <dbReference type="Proteomes" id="UP000632063"/>
    </source>
</evidence>
<keyword evidence="3" id="KW-1185">Reference proteome</keyword>
<protein>
    <submittedName>
        <fullName evidence="2">DUF2336 domain-containing protein</fullName>
    </submittedName>
</protein>
<dbReference type="EMBL" id="JACYXI010000015">
    <property type="protein sequence ID" value="MBD8893773.1"/>
    <property type="molecule type" value="Genomic_DNA"/>
</dbReference>
<accession>A0ABR9CSV5</accession>
<organism evidence="2 3">
    <name type="scientific">Roseibium litorale</name>
    <dbReference type="NCBI Taxonomy" id="2803841"/>
    <lineage>
        <taxon>Bacteria</taxon>
        <taxon>Pseudomonadati</taxon>
        <taxon>Pseudomonadota</taxon>
        <taxon>Alphaproteobacteria</taxon>
        <taxon>Hyphomicrobiales</taxon>
        <taxon>Stappiaceae</taxon>
        <taxon>Roseibium</taxon>
    </lineage>
</organism>
<comment type="caution">
    <text evidence="2">The sequence shown here is derived from an EMBL/GenBank/DDBJ whole genome shotgun (WGS) entry which is preliminary data.</text>
</comment>
<proteinExistence type="predicted"/>
<feature type="region of interest" description="Disordered" evidence="1">
    <location>
        <begin position="345"/>
        <end position="370"/>
    </location>
</feature>
<dbReference type="RefSeq" id="WP_192150074.1">
    <property type="nucleotide sequence ID" value="NZ_JACYXI010000015.1"/>
</dbReference>
<name>A0ABR9CSV5_9HYPH</name>
<evidence type="ECO:0000256" key="1">
    <source>
        <dbReference type="SAM" id="MobiDB-lite"/>
    </source>
</evidence>
<gene>
    <name evidence="2" type="ORF">IG616_19685</name>
</gene>
<dbReference type="InterPro" id="IPR019285">
    <property type="entry name" value="DUF2336"/>
</dbReference>
<sequence length="370" mass="40788">MSVQLLGLASDKSGKSRDTLLTALTDMYVEGVERRTAAESEIFGEVALLLYQDISEQSRAALSKKLAPHIQTPLPLAMAFATDVIRVAMPMLEQYPGFQQEHLEEFAETLGDSHLQVLSRRKDLGQKASHLMAERGSKIVRRMLAGNRDIELSRLTLRALVKHAIQDIVLREDLALRSDLTPSICQMLLPSVNETTAAHLKKMISGAISKEDLDQLARLRQVRRTIGVNLDSPDVAGLLRFCKQHGIAADDLSILLVQDKRLSHATDLLAFRSGVPPVTARNALFNGDRDDVIGMARKAGMSLDAFSILAKARCDHLRIPMSQAADWISAYVTASGISKPHLAQRARGEFAAKRKPKPRNGQPRTPLRSL</sequence>
<dbReference type="Pfam" id="PF10098">
    <property type="entry name" value="DUF2336"/>
    <property type="match status" value="1"/>
</dbReference>
<evidence type="ECO:0000313" key="2">
    <source>
        <dbReference type="EMBL" id="MBD8893773.1"/>
    </source>
</evidence>
<reference evidence="2 3" key="2">
    <citation type="journal article" date="2021" name="Int. J. Syst. Evol. Microbiol.">
        <title>Roseibium litorale sp. nov., isolated from a tidal flat sediment and proposal for the reclassification of Labrenzia polysiphoniae as Roseibium polysiphoniae comb. nov.</title>
        <authorList>
            <person name="Liu Y."/>
            <person name="Pei T."/>
            <person name="Du J."/>
            <person name="Chao M."/>
            <person name="Deng M.R."/>
            <person name="Zhu H."/>
        </authorList>
    </citation>
    <scope>NUCLEOTIDE SEQUENCE [LARGE SCALE GENOMIC DNA]</scope>
    <source>
        <strain evidence="2 3">4C16A</strain>
    </source>
</reference>
<dbReference type="Proteomes" id="UP000632063">
    <property type="component" value="Unassembled WGS sequence"/>
</dbReference>